<sequence>MAKICPIATHDIKVNLKNRDWAFKNVGYGAANPELPNEDFWKDKADEWNTTVENAKTMRCGNCSAFIQTPDMMECIINGIQGDESADESYASEVIDSAELGFCELFDFKCAADRTCSAWLVGGSIKKEMTKAQKNMLKMAKFEYGNKENENNTEED</sequence>
<dbReference type="EMBL" id="LR796197">
    <property type="protein sequence ID" value="CAB4126379.1"/>
    <property type="molecule type" value="Genomic_DNA"/>
</dbReference>
<protein>
    <submittedName>
        <fullName evidence="1">Uncharacterized protein</fullName>
    </submittedName>
</protein>
<accession>A0A6J5L2Z0</accession>
<organism evidence="1">
    <name type="scientific">uncultured Caudovirales phage</name>
    <dbReference type="NCBI Taxonomy" id="2100421"/>
    <lineage>
        <taxon>Viruses</taxon>
        <taxon>Duplodnaviria</taxon>
        <taxon>Heunggongvirae</taxon>
        <taxon>Uroviricota</taxon>
        <taxon>Caudoviricetes</taxon>
        <taxon>Peduoviridae</taxon>
        <taxon>Maltschvirus</taxon>
        <taxon>Maltschvirus maltsch</taxon>
    </lineage>
</organism>
<proteinExistence type="predicted"/>
<evidence type="ECO:0000313" key="1">
    <source>
        <dbReference type="EMBL" id="CAB4126379.1"/>
    </source>
</evidence>
<gene>
    <name evidence="1" type="ORF">UFOVP89_30</name>
</gene>
<reference evidence="1" key="1">
    <citation type="submission" date="2020-04" db="EMBL/GenBank/DDBJ databases">
        <authorList>
            <person name="Chiriac C."/>
            <person name="Salcher M."/>
            <person name="Ghai R."/>
            <person name="Kavagutti S V."/>
        </authorList>
    </citation>
    <scope>NUCLEOTIDE SEQUENCE</scope>
</reference>
<name>A0A6J5L2Z0_9CAUD</name>